<dbReference type="PROSITE" id="PS00518">
    <property type="entry name" value="ZF_RING_1"/>
    <property type="match status" value="1"/>
</dbReference>
<accession>A0A2G8LPZ6</accession>
<keyword evidence="3" id="KW-0862">Zinc</keyword>
<keyword evidence="2 4" id="KW-0863">Zinc-finger</keyword>
<dbReference type="InterPro" id="IPR001841">
    <property type="entry name" value="Znf_RING"/>
</dbReference>
<dbReference type="GO" id="GO:0043122">
    <property type="term" value="P:regulation of canonical NF-kappaB signal transduction"/>
    <property type="evidence" value="ECO:0007669"/>
    <property type="project" value="TreeGrafter"/>
</dbReference>
<proteinExistence type="predicted"/>
<evidence type="ECO:0000256" key="5">
    <source>
        <dbReference type="SAM" id="Coils"/>
    </source>
</evidence>
<dbReference type="Gene3D" id="3.30.40.10">
    <property type="entry name" value="Zinc/RING finger domain, C3HC4 (zinc finger)"/>
    <property type="match status" value="1"/>
</dbReference>
<evidence type="ECO:0000313" key="8">
    <source>
        <dbReference type="Proteomes" id="UP000230750"/>
    </source>
</evidence>
<dbReference type="EMBL" id="MRZV01000014">
    <property type="protein sequence ID" value="PIK62294.1"/>
    <property type="molecule type" value="Genomic_DNA"/>
</dbReference>
<protein>
    <submittedName>
        <fullName evidence="7">Putative E3 ubiquitin-protein ligase NRDP1-like</fullName>
    </submittedName>
</protein>
<evidence type="ECO:0000256" key="3">
    <source>
        <dbReference type="ARBA" id="ARBA00022833"/>
    </source>
</evidence>
<dbReference type="Proteomes" id="UP000230750">
    <property type="component" value="Unassembled WGS sequence"/>
</dbReference>
<dbReference type="SUPFAM" id="SSF49599">
    <property type="entry name" value="TRAF domain-like"/>
    <property type="match status" value="1"/>
</dbReference>
<dbReference type="SMART" id="SM00184">
    <property type="entry name" value="RING"/>
    <property type="match status" value="1"/>
</dbReference>
<dbReference type="InterPro" id="IPR003613">
    <property type="entry name" value="Ubox_domain"/>
</dbReference>
<evidence type="ECO:0000256" key="1">
    <source>
        <dbReference type="ARBA" id="ARBA00022723"/>
    </source>
</evidence>
<dbReference type="SUPFAM" id="SSF57850">
    <property type="entry name" value="RING/U-box"/>
    <property type="match status" value="1"/>
</dbReference>
<name>A0A2G8LPZ6_STIJA</name>
<dbReference type="AlphaFoldDB" id="A0A2G8LPZ6"/>
<dbReference type="InterPro" id="IPR017907">
    <property type="entry name" value="Znf_RING_CS"/>
</dbReference>
<evidence type="ECO:0000313" key="7">
    <source>
        <dbReference type="EMBL" id="PIK62294.1"/>
    </source>
</evidence>
<gene>
    <name evidence="7" type="ORF">BSL78_00725</name>
</gene>
<feature type="coiled-coil region" evidence="5">
    <location>
        <begin position="167"/>
        <end position="208"/>
    </location>
</feature>
<dbReference type="GO" id="GO:0016567">
    <property type="term" value="P:protein ubiquitination"/>
    <property type="evidence" value="ECO:0007669"/>
    <property type="project" value="InterPro"/>
</dbReference>
<evidence type="ECO:0000256" key="2">
    <source>
        <dbReference type="ARBA" id="ARBA00022771"/>
    </source>
</evidence>
<dbReference type="InterPro" id="IPR013083">
    <property type="entry name" value="Znf_RING/FYVE/PHD"/>
</dbReference>
<feature type="domain" description="RING-type" evidence="6">
    <location>
        <begin position="18"/>
        <end position="58"/>
    </location>
</feature>
<dbReference type="PANTHER" id="PTHR10131:SF157">
    <property type="entry name" value="RECEPTOR-ASSOCIATED FACTOR, PUTATIVE-RELATED"/>
    <property type="match status" value="1"/>
</dbReference>
<dbReference type="OrthoDB" id="1630758at2759"/>
<dbReference type="GO" id="GO:0008270">
    <property type="term" value="F:zinc ion binding"/>
    <property type="evidence" value="ECO:0007669"/>
    <property type="project" value="UniProtKB-KW"/>
</dbReference>
<dbReference type="SMART" id="SM00504">
    <property type="entry name" value="Ubox"/>
    <property type="match status" value="1"/>
</dbReference>
<dbReference type="PANTHER" id="PTHR10131">
    <property type="entry name" value="TNF RECEPTOR ASSOCIATED FACTOR"/>
    <property type="match status" value="1"/>
</dbReference>
<organism evidence="7 8">
    <name type="scientific">Stichopus japonicus</name>
    <name type="common">Sea cucumber</name>
    <dbReference type="NCBI Taxonomy" id="307972"/>
    <lineage>
        <taxon>Eukaryota</taxon>
        <taxon>Metazoa</taxon>
        <taxon>Echinodermata</taxon>
        <taxon>Eleutherozoa</taxon>
        <taxon>Echinozoa</taxon>
        <taxon>Holothuroidea</taxon>
        <taxon>Aspidochirotacea</taxon>
        <taxon>Aspidochirotida</taxon>
        <taxon>Stichopodidae</taxon>
        <taxon>Apostichopus</taxon>
    </lineage>
</organism>
<keyword evidence="8" id="KW-1185">Reference proteome</keyword>
<reference evidence="7 8" key="1">
    <citation type="journal article" date="2017" name="PLoS Biol.">
        <title>The sea cucumber genome provides insights into morphological evolution and visceral regeneration.</title>
        <authorList>
            <person name="Zhang X."/>
            <person name="Sun L."/>
            <person name="Yuan J."/>
            <person name="Sun Y."/>
            <person name="Gao Y."/>
            <person name="Zhang L."/>
            <person name="Li S."/>
            <person name="Dai H."/>
            <person name="Hamel J.F."/>
            <person name="Liu C."/>
            <person name="Yu Y."/>
            <person name="Liu S."/>
            <person name="Lin W."/>
            <person name="Guo K."/>
            <person name="Jin S."/>
            <person name="Xu P."/>
            <person name="Storey K.B."/>
            <person name="Huan P."/>
            <person name="Zhang T."/>
            <person name="Zhou Y."/>
            <person name="Zhang J."/>
            <person name="Lin C."/>
            <person name="Li X."/>
            <person name="Xing L."/>
            <person name="Huo D."/>
            <person name="Sun M."/>
            <person name="Wang L."/>
            <person name="Mercier A."/>
            <person name="Li F."/>
            <person name="Yang H."/>
            <person name="Xiang J."/>
        </authorList>
    </citation>
    <scope>NUCLEOTIDE SEQUENCE [LARGE SCALE GENOMIC DNA]</scope>
    <source>
        <strain evidence="7">Shaxun</strain>
        <tissue evidence="7">Muscle</tissue>
    </source>
</reference>
<dbReference type="STRING" id="307972.A0A2G8LPZ6"/>
<dbReference type="PROSITE" id="PS50089">
    <property type="entry name" value="ZF_RING_2"/>
    <property type="match status" value="1"/>
</dbReference>
<evidence type="ECO:0000256" key="4">
    <source>
        <dbReference type="PROSITE-ProRule" id="PRU00175"/>
    </source>
</evidence>
<comment type="caution">
    <text evidence="7">The sequence shown here is derived from an EMBL/GenBank/DDBJ whole genome shotgun (WGS) entry which is preliminary data.</text>
</comment>
<sequence>MGWLIERFPSKPDQDLLCGICKGVYQDAVATSCGHTFCAVCIQTWLDRACRKTCPQCRKTLTGCEVIPIFSLRQVVNKICIYCENRPRGCTFISRLEDVKTHTTHCGYASKKCDECGDTWNRRDFVEHRDVCHGRNIHRSIIGYTAEDIHQKNGILEKKIGILEIQLKHTRKKLELCDADNRKLKRELSTAKAEIQSLSREISSFNEITAPILNLTKPVSVDDVSPDTISELSLLITSSLRVKPVHVNVDRIFLLIKRHYEKFARCGTCYEY</sequence>
<dbReference type="GO" id="GO:0004842">
    <property type="term" value="F:ubiquitin-protein transferase activity"/>
    <property type="evidence" value="ECO:0007669"/>
    <property type="project" value="InterPro"/>
</dbReference>
<keyword evidence="5" id="KW-0175">Coiled coil</keyword>
<dbReference type="Pfam" id="PF13923">
    <property type="entry name" value="zf-C3HC4_2"/>
    <property type="match status" value="1"/>
</dbReference>
<keyword evidence="1" id="KW-0479">Metal-binding</keyword>
<evidence type="ECO:0000259" key="6">
    <source>
        <dbReference type="PROSITE" id="PS50089"/>
    </source>
</evidence>